<keyword evidence="13" id="KW-1185">Reference proteome</keyword>
<dbReference type="SUPFAM" id="SSF160240">
    <property type="entry name" value="Cation efflux protein cytoplasmic domain-like"/>
    <property type="match status" value="1"/>
</dbReference>
<dbReference type="Pfam" id="PF01545">
    <property type="entry name" value="Cation_efflux"/>
    <property type="match status" value="2"/>
</dbReference>
<evidence type="ECO:0000256" key="4">
    <source>
        <dbReference type="ARBA" id="ARBA00022692"/>
    </source>
</evidence>
<dbReference type="InterPro" id="IPR027470">
    <property type="entry name" value="Cation_efflux_CTD"/>
</dbReference>
<dbReference type="InterPro" id="IPR002524">
    <property type="entry name" value="Cation_efflux"/>
</dbReference>
<comment type="similarity">
    <text evidence="2">Belongs to the cation diffusion facilitator (CDF) transporter (TC 2.A.4) family. SLC30A subfamily.</text>
</comment>
<evidence type="ECO:0000256" key="8">
    <source>
        <dbReference type="SAM" id="MobiDB-lite"/>
    </source>
</evidence>
<dbReference type="GO" id="GO:0005385">
    <property type="term" value="F:zinc ion transmembrane transporter activity"/>
    <property type="evidence" value="ECO:0007669"/>
    <property type="project" value="TreeGrafter"/>
</dbReference>
<dbReference type="FunFam" id="1.20.1510.10:FF:000021">
    <property type="entry name" value="Solute carrier family 30 (Zinc transporter), member 1"/>
    <property type="match status" value="1"/>
</dbReference>
<dbReference type="AlphaFoldDB" id="A0AAE0MKW5"/>
<feature type="region of interest" description="Disordered" evidence="8">
    <location>
        <begin position="138"/>
        <end position="178"/>
    </location>
</feature>
<keyword evidence="4 9" id="KW-0812">Transmembrane</keyword>
<dbReference type="NCBIfam" id="TIGR01297">
    <property type="entry name" value="CDF"/>
    <property type="match status" value="2"/>
</dbReference>
<feature type="transmembrane region" description="Helical" evidence="9">
    <location>
        <begin position="111"/>
        <end position="131"/>
    </location>
</feature>
<organism evidence="12 13">
    <name type="scientific">Cercophora scortea</name>
    <dbReference type="NCBI Taxonomy" id="314031"/>
    <lineage>
        <taxon>Eukaryota</taxon>
        <taxon>Fungi</taxon>
        <taxon>Dikarya</taxon>
        <taxon>Ascomycota</taxon>
        <taxon>Pezizomycotina</taxon>
        <taxon>Sordariomycetes</taxon>
        <taxon>Sordariomycetidae</taxon>
        <taxon>Sordariales</taxon>
        <taxon>Lasiosphaeriaceae</taxon>
        <taxon>Cercophora</taxon>
    </lineage>
</organism>
<evidence type="ECO:0000259" key="11">
    <source>
        <dbReference type="Pfam" id="PF16916"/>
    </source>
</evidence>
<reference evidence="12" key="2">
    <citation type="submission" date="2023-06" db="EMBL/GenBank/DDBJ databases">
        <authorList>
            <consortium name="Lawrence Berkeley National Laboratory"/>
            <person name="Haridas S."/>
            <person name="Hensen N."/>
            <person name="Bonometti L."/>
            <person name="Westerberg I."/>
            <person name="Brannstrom I.O."/>
            <person name="Guillou S."/>
            <person name="Cros-Aarteil S."/>
            <person name="Calhoun S."/>
            <person name="Kuo A."/>
            <person name="Mondo S."/>
            <person name="Pangilinan J."/>
            <person name="Riley R."/>
            <person name="Labutti K."/>
            <person name="Andreopoulos B."/>
            <person name="Lipzen A."/>
            <person name="Chen C."/>
            <person name="Yanf M."/>
            <person name="Daum C."/>
            <person name="Ng V."/>
            <person name="Clum A."/>
            <person name="Steindorff A."/>
            <person name="Ohm R."/>
            <person name="Martin F."/>
            <person name="Silar P."/>
            <person name="Natvig D."/>
            <person name="Lalanne C."/>
            <person name="Gautier V."/>
            <person name="Ament-Velasquez S.L."/>
            <person name="Kruys A."/>
            <person name="Hutchinson M.I."/>
            <person name="Powell A.J."/>
            <person name="Barry K."/>
            <person name="Miller A.N."/>
            <person name="Grigoriev I.V."/>
            <person name="Debuchy R."/>
            <person name="Gladieux P."/>
            <person name="Thoren M.H."/>
            <person name="Johannesson H."/>
        </authorList>
    </citation>
    <scope>NUCLEOTIDE SEQUENCE</scope>
    <source>
        <strain evidence="12">SMH4131-1</strain>
    </source>
</reference>
<dbReference type="SUPFAM" id="SSF161111">
    <property type="entry name" value="Cation efflux protein transmembrane domain-like"/>
    <property type="match status" value="1"/>
</dbReference>
<feature type="transmembrane region" description="Helical" evidence="9">
    <location>
        <begin position="405"/>
        <end position="430"/>
    </location>
</feature>
<dbReference type="Pfam" id="PF16916">
    <property type="entry name" value="ZT_dimer"/>
    <property type="match status" value="1"/>
</dbReference>
<proteinExistence type="inferred from homology"/>
<evidence type="ECO:0000256" key="2">
    <source>
        <dbReference type="ARBA" id="ARBA00008873"/>
    </source>
</evidence>
<dbReference type="Gene3D" id="1.20.1510.10">
    <property type="entry name" value="Cation efflux protein transmembrane domain"/>
    <property type="match status" value="2"/>
</dbReference>
<feature type="domain" description="Cation efflux protein cytoplasmic" evidence="11">
    <location>
        <begin position="434"/>
        <end position="512"/>
    </location>
</feature>
<keyword evidence="7 9" id="KW-0472">Membrane</keyword>
<evidence type="ECO:0000256" key="1">
    <source>
        <dbReference type="ARBA" id="ARBA00004141"/>
    </source>
</evidence>
<feature type="compositionally biased region" description="Basic residues" evidence="8">
    <location>
        <begin position="337"/>
        <end position="355"/>
    </location>
</feature>
<feature type="compositionally biased region" description="Basic and acidic residues" evidence="8">
    <location>
        <begin position="218"/>
        <end position="238"/>
    </location>
</feature>
<evidence type="ECO:0000256" key="6">
    <source>
        <dbReference type="ARBA" id="ARBA00022989"/>
    </source>
</evidence>
<evidence type="ECO:0000256" key="9">
    <source>
        <dbReference type="SAM" id="Phobius"/>
    </source>
</evidence>
<evidence type="ECO:0000256" key="7">
    <source>
        <dbReference type="ARBA" id="ARBA00023136"/>
    </source>
</evidence>
<keyword evidence="3" id="KW-0813">Transport</keyword>
<feature type="region of interest" description="Disordered" evidence="8">
    <location>
        <begin position="568"/>
        <end position="590"/>
    </location>
</feature>
<comment type="subcellular location">
    <subcellularLocation>
        <location evidence="1">Membrane</location>
        <topology evidence="1">Multi-pass membrane protein</topology>
    </subcellularLocation>
</comment>
<reference evidence="12" key="1">
    <citation type="journal article" date="2023" name="Mol. Phylogenet. Evol.">
        <title>Genome-scale phylogeny and comparative genomics of the fungal order Sordariales.</title>
        <authorList>
            <person name="Hensen N."/>
            <person name="Bonometti L."/>
            <person name="Westerberg I."/>
            <person name="Brannstrom I.O."/>
            <person name="Guillou S."/>
            <person name="Cros-Aarteil S."/>
            <person name="Calhoun S."/>
            <person name="Haridas S."/>
            <person name="Kuo A."/>
            <person name="Mondo S."/>
            <person name="Pangilinan J."/>
            <person name="Riley R."/>
            <person name="LaButti K."/>
            <person name="Andreopoulos B."/>
            <person name="Lipzen A."/>
            <person name="Chen C."/>
            <person name="Yan M."/>
            <person name="Daum C."/>
            <person name="Ng V."/>
            <person name="Clum A."/>
            <person name="Steindorff A."/>
            <person name="Ohm R.A."/>
            <person name="Martin F."/>
            <person name="Silar P."/>
            <person name="Natvig D.O."/>
            <person name="Lalanne C."/>
            <person name="Gautier V."/>
            <person name="Ament-Velasquez S.L."/>
            <person name="Kruys A."/>
            <person name="Hutchinson M.I."/>
            <person name="Powell A.J."/>
            <person name="Barry K."/>
            <person name="Miller A.N."/>
            <person name="Grigoriev I.V."/>
            <person name="Debuchy R."/>
            <person name="Gladieux P."/>
            <person name="Hiltunen Thoren M."/>
            <person name="Johannesson H."/>
        </authorList>
    </citation>
    <scope>NUCLEOTIDE SEQUENCE</scope>
    <source>
        <strain evidence="12">SMH4131-1</strain>
    </source>
</reference>
<dbReference type="EMBL" id="JAUEPO010000001">
    <property type="protein sequence ID" value="KAK3335418.1"/>
    <property type="molecule type" value="Genomic_DNA"/>
</dbReference>
<feature type="domain" description="Cation efflux protein transmembrane" evidence="10">
    <location>
        <begin position="10"/>
        <end position="148"/>
    </location>
</feature>
<dbReference type="PANTHER" id="PTHR45820:SF4">
    <property type="entry name" value="ZINC TRANSPORTER 63C, ISOFORM F"/>
    <property type="match status" value="1"/>
</dbReference>
<evidence type="ECO:0000256" key="5">
    <source>
        <dbReference type="ARBA" id="ARBA00022833"/>
    </source>
</evidence>
<protein>
    <submittedName>
        <fullName evidence="12">Cation efflux protein</fullName>
    </submittedName>
</protein>
<keyword evidence="5" id="KW-0862">Zinc</keyword>
<feature type="domain" description="Cation efflux protein transmembrane" evidence="10">
    <location>
        <begin position="358"/>
        <end position="430"/>
    </location>
</feature>
<dbReference type="GO" id="GO:0016020">
    <property type="term" value="C:membrane"/>
    <property type="evidence" value="ECO:0007669"/>
    <property type="project" value="UniProtKB-SubCell"/>
</dbReference>
<feature type="transmembrane region" description="Helical" evidence="9">
    <location>
        <begin position="76"/>
        <end position="99"/>
    </location>
</feature>
<dbReference type="Proteomes" id="UP001286456">
    <property type="component" value="Unassembled WGS sequence"/>
</dbReference>
<feature type="transmembrane region" description="Helical" evidence="9">
    <location>
        <begin position="12"/>
        <end position="34"/>
    </location>
</feature>
<evidence type="ECO:0000313" key="13">
    <source>
        <dbReference type="Proteomes" id="UP001286456"/>
    </source>
</evidence>
<keyword evidence="6 9" id="KW-1133">Transmembrane helix</keyword>
<evidence type="ECO:0000256" key="3">
    <source>
        <dbReference type="ARBA" id="ARBA00022448"/>
    </source>
</evidence>
<dbReference type="GO" id="GO:0006882">
    <property type="term" value="P:intracellular zinc ion homeostasis"/>
    <property type="evidence" value="ECO:0007669"/>
    <property type="project" value="TreeGrafter"/>
</dbReference>
<dbReference type="InterPro" id="IPR036837">
    <property type="entry name" value="Cation_efflux_CTD_sf"/>
</dbReference>
<accession>A0AAE0MKW5</accession>
<dbReference type="InterPro" id="IPR058533">
    <property type="entry name" value="Cation_efflux_TM"/>
</dbReference>
<comment type="caution">
    <text evidence="12">The sequence shown here is derived from an EMBL/GenBank/DDBJ whole genome shotgun (WGS) entry which is preliminary data.</text>
</comment>
<evidence type="ECO:0000313" key="12">
    <source>
        <dbReference type="EMBL" id="KAK3335418.1"/>
    </source>
</evidence>
<sequence length="590" mass="63347">MAWSKSFRIQVMLVIDVLFFLLELISGLIVGSLALQADAFHMLNDIISLLVGLWAVSVASKATTDRFSYGWLRAEILGAFFNAVFLIALCVSIVLEAFARFVDPPDIDNPKLILIVGCLGLASNLLGFLVLGGHGHSHGPGGGEHSHADGEHDHGHGHNHEHAHTHSHGYDTLDGAEQGFAGYSNDASSAADENGRVVDILPEAAVARYSISSGTETPSRRIRFDREGGRSEQHDRGGSRASTRSRRTPGGSRHARLTSIEDMAIHPASFRQEIIDASRPQVDEESSSDGSPDEESQIQDETEALEETPLLSNAGDRKPSNGGGAYGTHSTCEGRPRRNSIIHTSHNHNKPKKSGAKGGHSHDDMGMNAMVLHVLGDALGNVGVIVTALVIWLTEWKGRFYADPAVSLFITLIILRSAIPLTVAAAKILLQATPDNIDLNDVREDIQALPGVISCHHVHIWQLSDTKIVASMHIQVAFPISEAGGEKYMELSKTARKCLHAYGIHSATIQPEFCLDSSHDHEEDAAMRLDGSAAAAVPKCGKMEGSLCLLECVDDCVGQGCCLGADSRPESTHSEHSHSAHAHGEAGHSH</sequence>
<gene>
    <name evidence="12" type="ORF">B0T19DRAFT_395281</name>
</gene>
<dbReference type="InterPro" id="IPR027469">
    <property type="entry name" value="Cation_efflux_TMD_sf"/>
</dbReference>
<evidence type="ECO:0000259" key="10">
    <source>
        <dbReference type="Pfam" id="PF01545"/>
    </source>
</evidence>
<name>A0AAE0MKW5_9PEZI</name>
<feature type="region of interest" description="Disordered" evidence="8">
    <location>
        <begin position="278"/>
        <end position="362"/>
    </location>
</feature>
<feature type="transmembrane region" description="Helical" evidence="9">
    <location>
        <begin position="370"/>
        <end position="393"/>
    </location>
</feature>
<feature type="compositionally biased region" description="Acidic residues" evidence="8">
    <location>
        <begin position="283"/>
        <end position="306"/>
    </location>
</feature>
<feature type="compositionally biased region" description="Basic and acidic residues" evidence="8">
    <location>
        <begin position="144"/>
        <end position="171"/>
    </location>
</feature>
<dbReference type="PANTHER" id="PTHR45820">
    <property type="entry name" value="FI23527P1"/>
    <property type="match status" value="1"/>
</dbReference>
<feature type="region of interest" description="Disordered" evidence="8">
    <location>
        <begin position="211"/>
        <end position="263"/>
    </location>
</feature>